<protein>
    <submittedName>
        <fullName evidence="4">Glycosyltransferase</fullName>
    </submittedName>
</protein>
<organism evidence="4 5">
    <name type="scientific">Caballeronia novacaledonica</name>
    <dbReference type="NCBI Taxonomy" id="1544861"/>
    <lineage>
        <taxon>Bacteria</taxon>
        <taxon>Pseudomonadati</taxon>
        <taxon>Pseudomonadota</taxon>
        <taxon>Betaproteobacteria</taxon>
        <taxon>Burkholderiales</taxon>
        <taxon>Burkholderiaceae</taxon>
        <taxon>Caballeronia</taxon>
    </lineage>
</organism>
<reference evidence="4" key="1">
    <citation type="submission" date="2022-09" db="EMBL/GenBank/DDBJ databases">
        <title>Isolation and characterization of 3-chlorobenzoate degrading bacteria from soils in Shizuoka.</title>
        <authorList>
            <person name="Ifat A."/>
            <person name="Ogawa N."/>
            <person name="Kimbara K."/>
            <person name="Moriuchi R."/>
            <person name="Dohra H."/>
            <person name="Shintani M."/>
        </authorList>
    </citation>
    <scope>NUCLEOTIDE SEQUENCE</scope>
    <source>
        <strain evidence="4">19CS4-2</strain>
    </source>
</reference>
<dbReference type="PANTHER" id="PTHR12526:SF635">
    <property type="entry name" value="GLYCOSYL TRANSFERASE GROUP 1"/>
    <property type="match status" value="1"/>
</dbReference>
<evidence type="ECO:0000256" key="1">
    <source>
        <dbReference type="SAM" id="Coils"/>
    </source>
</evidence>
<sequence length="1151" mass="127907">MSVLRPSTVVELGSRDGFSFGVWCQAVDRLGLLARCYAVDTWKGDADTGESDEAVYLELVQYHQKTYPAFSSLIRSTVDDALDHFPDGSIDLLHIDGQRAYERAHRDFESWRKKMSVGGVVVIHESNAREGDSGVAQWWSEISRQFPSFEFLHGHGLGILAVGEEISTELQALFATKGESADEVREIYARLGRAIAMQQAQSEVHASSRHELQQTHGLLVGESKNRERQRSELTELSARLERLEQELHDERSRADELQRDLELEKDAHVTLTRSMKHVSDEVTALRASASWRLTAPVRLASTSLRRTRSVVSRARLLSTVVADSVRQDGWQDTLRRIVAASRRNGIGGLLRRGVGSGALPTSRFRSNVPIQPAIDRLALRVLIIAETSIPQCLKYRVTQKQRMIESLGIDCSVVSWTDTSKCMDLLQTHSIVIFYRVPGFPLPMQMVEHAKALGLVSFWEVDDLIFDAEKYILNSNLHDVGLEAKRGVLSGVPLYRQMMLACDFSIASTQGLSDAMLEAGVRETFVIENALDRETMRVAASINAKPGRKRDGFLRIVYGSGTKTHDADFRAGAPGIKMALRQRPNVKLRIIGELGLPDDFAEVASQIERLPSSRYAEYLSRLADCDISIAPLESSVFNDAKSNIKYLEASVVKLPSVCSPAAAFRTAISHGETGFLAETPAAWCETLLALIDNADLRRDVAARAYEHVSVDYSPKAISERQVVPLLAPYMHKPAPLRVLGVNVYFEPRSFGGATIIAEAVARRINSTADMEYFMFTSLPANQVQAYSLVRYEARAGGVFGMGLPPESDPTYGFENPKTVPSFREAVRAVRPDMVHLHSIQGIGASIAEVCQEEKIPFVVTLHDAWWICGRQFMITGEQRYCFQRKIDLSVCAKCVDDPGVNTYRQFRLHDILKSAAMLLVPSEFFRGLFIDNGFDPAKIVLNRNGIQAPETRIERARLAGRPLRFGYVGGETPIKGAQLIKDALQSMSRSDYELTVVDNARNLGMHTIETHTWKVPGKLRVVPAYTQETIDEFFAGIDVLLFPTQCKESFGMTVREALVRDVWVISTDAGGAVEDIVPGENGQIISLTDDPAELVAAISALLDNPGRLESYRNPYKDRIRFFDEQADELHRLLGDAIAGARGQRSAATMSM</sequence>
<dbReference type="Pfam" id="PF13578">
    <property type="entry name" value="Methyltransf_24"/>
    <property type="match status" value="1"/>
</dbReference>
<feature type="domain" description="Glycosyl transferase family 1" evidence="2">
    <location>
        <begin position="960"/>
        <end position="1111"/>
    </location>
</feature>
<dbReference type="Pfam" id="PF13579">
    <property type="entry name" value="Glyco_trans_4_4"/>
    <property type="match status" value="1"/>
</dbReference>
<keyword evidence="1" id="KW-0175">Coiled coil</keyword>
<dbReference type="RefSeq" id="WP_238212654.1">
    <property type="nucleotide sequence ID" value="NZ_BPUS01000005.1"/>
</dbReference>
<dbReference type="EMBL" id="BPUS01000005">
    <property type="protein sequence ID" value="GJH26032.1"/>
    <property type="molecule type" value="Genomic_DNA"/>
</dbReference>
<name>A0AA37IBE9_9BURK</name>
<feature type="domain" description="Glycosyltransferase subfamily 4-like N-terminal" evidence="3">
    <location>
        <begin position="789"/>
        <end position="945"/>
    </location>
</feature>
<dbReference type="InterPro" id="IPR029063">
    <property type="entry name" value="SAM-dependent_MTases_sf"/>
</dbReference>
<dbReference type="AlphaFoldDB" id="A0AA37IBE9"/>
<evidence type="ECO:0000259" key="3">
    <source>
        <dbReference type="Pfam" id="PF13579"/>
    </source>
</evidence>
<dbReference type="CDD" id="cd03823">
    <property type="entry name" value="GT4_ExpE7-like"/>
    <property type="match status" value="1"/>
</dbReference>
<dbReference type="Gene3D" id="3.40.50.150">
    <property type="entry name" value="Vaccinia Virus protein VP39"/>
    <property type="match status" value="1"/>
</dbReference>
<proteinExistence type="predicted"/>
<evidence type="ECO:0000313" key="5">
    <source>
        <dbReference type="Proteomes" id="UP001055111"/>
    </source>
</evidence>
<accession>A0AA37IBE9</accession>
<gene>
    <name evidence="4" type="ORF">CBA19CS42_15970</name>
</gene>
<dbReference type="Proteomes" id="UP001055111">
    <property type="component" value="Unassembled WGS sequence"/>
</dbReference>
<dbReference type="InterPro" id="IPR028098">
    <property type="entry name" value="Glyco_trans_4-like_N"/>
</dbReference>
<evidence type="ECO:0000313" key="4">
    <source>
        <dbReference type="EMBL" id="GJH26032.1"/>
    </source>
</evidence>
<evidence type="ECO:0000259" key="2">
    <source>
        <dbReference type="Pfam" id="PF00534"/>
    </source>
</evidence>
<dbReference type="Pfam" id="PF13692">
    <property type="entry name" value="Glyco_trans_1_4"/>
    <property type="match status" value="1"/>
</dbReference>
<dbReference type="InterPro" id="IPR001296">
    <property type="entry name" value="Glyco_trans_1"/>
</dbReference>
<dbReference type="SUPFAM" id="SSF53335">
    <property type="entry name" value="S-adenosyl-L-methionine-dependent methyltransferases"/>
    <property type="match status" value="1"/>
</dbReference>
<dbReference type="Gene3D" id="3.40.50.2000">
    <property type="entry name" value="Glycogen Phosphorylase B"/>
    <property type="match status" value="3"/>
</dbReference>
<feature type="coiled-coil region" evidence="1">
    <location>
        <begin position="226"/>
        <end position="267"/>
    </location>
</feature>
<dbReference type="PANTHER" id="PTHR12526">
    <property type="entry name" value="GLYCOSYLTRANSFERASE"/>
    <property type="match status" value="1"/>
</dbReference>
<dbReference type="SUPFAM" id="SSF53756">
    <property type="entry name" value="UDP-Glycosyltransferase/glycogen phosphorylase"/>
    <property type="match status" value="2"/>
</dbReference>
<dbReference type="Pfam" id="PF00534">
    <property type="entry name" value="Glycos_transf_1"/>
    <property type="match status" value="1"/>
</dbReference>
<comment type="caution">
    <text evidence="4">The sequence shown here is derived from an EMBL/GenBank/DDBJ whole genome shotgun (WGS) entry which is preliminary data.</text>
</comment>
<dbReference type="GO" id="GO:0016757">
    <property type="term" value="F:glycosyltransferase activity"/>
    <property type="evidence" value="ECO:0007669"/>
    <property type="project" value="InterPro"/>
</dbReference>